<dbReference type="Pfam" id="PF02527">
    <property type="entry name" value="GidB"/>
    <property type="match status" value="1"/>
</dbReference>
<feature type="binding site" evidence="6">
    <location>
        <position position="150"/>
    </location>
    <ligand>
        <name>S-adenosyl-L-methionine</name>
        <dbReference type="ChEBI" id="CHEBI:59789"/>
    </ligand>
</feature>
<dbReference type="HAMAP" id="MF_00074">
    <property type="entry name" value="16SrRNA_methyltr_G"/>
    <property type="match status" value="1"/>
</dbReference>
<keyword evidence="2 6" id="KW-0698">rRNA processing</keyword>
<comment type="caution">
    <text evidence="6">Lacks conserved residue(s) required for the propagation of feature annotation.</text>
</comment>
<feature type="binding site" evidence="6">
    <location>
        <position position="89"/>
    </location>
    <ligand>
        <name>S-adenosyl-L-methionine</name>
        <dbReference type="ChEBI" id="CHEBI:59789"/>
    </ligand>
</feature>
<dbReference type="PIRSF" id="PIRSF003078">
    <property type="entry name" value="GidB"/>
    <property type="match status" value="1"/>
</dbReference>
<dbReference type="EC" id="2.1.1.170" evidence="6"/>
<keyword evidence="4 6" id="KW-0808">Transferase</keyword>
<comment type="subcellular location">
    <subcellularLocation>
        <location evidence="6">Cytoplasm</location>
    </subcellularLocation>
</comment>
<dbReference type="GO" id="GO:0005829">
    <property type="term" value="C:cytosol"/>
    <property type="evidence" value="ECO:0007669"/>
    <property type="project" value="TreeGrafter"/>
</dbReference>
<evidence type="ECO:0000256" key="1">
    <source>
        <dbReference type="ARBA" id="ARBA00022490"/>
    </source>
</evidence>
<name>A0A6M0JWG8_9GAMM</name>
<dbReference type="InterPro" id="IPR003682">
    <property type="entry name" value="rRNA_ssu_MeTfrase_G"/>
</dbReference>
<protein>
    <recommendedName>
        <fullName evidence="6">Ribosomal RNA small subunit methyltransferase G</fullName>
        <ecNumber evidence="6">2.1.1.170</ecNumber>
    </recommendedName>
    <alternativeName>
        <fullName evidence="6">16S rRNA 7-methylguanosine methyltransferase</fullName>
        <shortName evidence="6">16S rRNA m7G methyltransferase</shortName>
    </alternativeName>
</protein>
<feature type="binding site" evidence="6">
    <location>
        <position position="84"/>
    </location>
    <ligand>
        <name>S-adenosyl-L-methionine</name>
        <dbReference type="ChEBI" id="CHEBI:59789"/>
    </ligand>
</feature>
<evidence type="ECO:0000256" key="4">
    <source>
        <dbReference type="ARBA" id="ARBA00022679"/>
    </source>
</evidence>
<evidence type="ECO:0000256" key="6">
    <source>
        <dbReference type="HAMAP-Rule" id="MF_00074"/>
    </source>
</evidence>
<sequence>MTASEVIDDPRFAERLAAGSGELGLALTPDRQAALLRYLGMLARWNRAYNLTAVRDPFEMVAKHLLDSLAIQPCLFGDTVLDIGTGAGLPGIPLAILNPARRFCLLDSNGKKVRFVRQAVLELGLANVEPTQSRMETYRPQGKFSTIVSRAVAADAILRAPTAQWLARPGRLLLMKGRQTDEALDASGFSAAAPKVHPLRVPFLDETRHLIEIRSD</sequence>
<evidence type="ECO:0000256" key="5">
    <source>
        <dbReference type="ARBA" id="ARBA00022691"/>
    </source>
</evidence>
<comment type="caution">
    <text evidence="7">The sequence shown here is derived from an EMBL/GenBank/DDBJ whole genome shotgun (WGS) entry which is preliminary data.</text>
</comment>
<gene>
    <name evidence="6 7" type="primary">rsmG</name>
    <name evidence="7" type="ORF">G3446_05920</name>
</gene>
<dbReference type="PANTHER" id="PTHR31760:SF0">
    <property type="entry name" value="S-ADENOSYL-L-METHIONINE-DEPENDENT METHYLTRANSFERASES SUPERFAMILY PROTEIN"/>
    <property type="match status" value="1"/>
</dbReference>
<dbReference type="Proteomes" id="UP000483379">
    <property type="component" value="Unassembled WGS sequence"/>
</dbReference>
<comment type="similarity">
    <text evidence="6">Belongs to the methyltransferase superfamily. RNA methyltransferase RsmG family.</text>
</comment>
<keyword evidence="5 6" id="KW-0949">S-adenosyl-L-methionine</keyword>
<dbReference type="SUPFAM" id="SSF53335">
    <property type="entry name" value="S-adenosyl-L-methionine-dependent methyltransferases"/>
    <property type="match status" value="1"/>
</dbReference>
<dbReference type="NCBIfam" id="TIGR00138">
    <property type="entry name" value="rsmG_gidB"/>
    <property type="match status" value="1"/>
</dbReference>
<reference evidence="7 8" key="1">
    <citation type="submission" date="2020-02" db="EMBL/GenBank/DDBJ databases">
        <title>Genome sequences of Thiorhodococcus mannitoliphagus and Thiorhodococcus minor, purple sulfur photosynthetic bacteria in the gammaproteobacterial family, Chromatiaceae.</title>
        <authorList>
            <person name="Aviles F.A."/>
            <person name="Meyer T.E."/>
            <person name="Kyndt J.A."/>
        </authorList>
    </citation>
    <scope>NUCLEOTIDE SEQUENCE [LARGE SCALE GENOMIC DNA]</scope>
    <source>
        <strain evidence="7 8">DSM 11518</strain>
    </source>
</reference>
<evidence type="ECO:0000256" key="3">
    <source>
        <dbReference type="ARBA" id="ARBA00022603"/>
    </source>
</evidence>
<proteinExistence type="inferred from homology"/>
<dbReference type="CDD" id="cd02440">
    <property type="entry name" value="AdoMet_MTases"/>
    <property type="match status" value="1"/>
</dbReference>
<evidence type="ECO:0000313" key="7">
    <source>
        <dbReference type="EMBL" id="NEV61434.1"/>
    </source>
</evidence>
<keyword evidence="8" id="KW-1185">Reference proteome</keyword>
<keyword evidence="1 6" id="KW-0963">Cytoplasm</keyword>
<evidence type="ECO:0000256" key="2">
    <source>
        <dbReference type="ARBA" id="ARBA00022552"/>
    </source>
</evidence>
<organism evidence="7 8">
    <name type="scientific">Thiorhodococcus minor</name>
    <dbReference type="NCBI Taxonomy" id="57489"/>
    <lineage>
        <taxon>Bacteria</taxon>
        <taxon>Pseudomonadati</taxon>
        <taxon>Pseudomonadota</taxon>
        <taxon>Gammaproteobacteria</taxon>
        <taxon>Chromatiales</taxon>
        <taxon>Chromatiaceae</taxon>
        <taxon>Thiorhodococcus</taxon>
    </lineage>
</organism>
<dbReference type="PANTHER" id="PTHR31760">
    <property type="entry name" value="S-ADENOSYL-L-METHIONINE-DEPENDENT METHYLTRANSFERASES SUPERFAMILY PROTEIN"/>
    <property type="match status" value="1"/>
</dbReference>
<dbReference type="Gene3D" id="3.40.50.150">
    <property type="entry name" value="Vaccinia Virus protein VP39"/>
    <property type="match status" value="1"/>
</dbReference>
<accession>A0A6M0JWG8</accession>
<evidence type="ECO:0000313" key="8">
    <source>
        <dbReference type="Proteomes" id="UP000483379"/>
    </source>
</evidence>
<dbReference type="InterPro" id="IPR029063">
    <property type="entry name" value="SAM-dependent_MTases_sf"/>
</dbReference>
<dbReference type="RefSeq" id="WP_164451658.1">
    <property type="nucleotide sequence ID" value="NZ_JAAIJQ010000012.1"/>
</dbReference>
<dbReference type="EMBL" id="JAAIJQ010000012">
    <property type="protein sequence ID" value="NEV61434.1"/>
    <property type="molecule type" value="Genomic_DNA"/>
</dbReference>
<dbReference type="AlphaFoldDB" id="A0A6M0JWG8"/>
<keyword evidence="3 6" id="KW-0489">Methyltransferase</keyword>
<dbReference type="GO" id="GO:0070043">
    <property type="term" value="F:rRNA (guanine-N7-)-methyltransferase activity"/>
    <property type="evidence" value="ECO:0007669"/>
    <property type="project" value="UniProtKB-UniRule"/>
</dbReference>
<comment type="catalytic activity">
    <reaction evidence="6">
        <text>guanosine(527) in 16S rRNA + S-adenosyl-L-methionine = N(7)-methylguanosine(527) in 16S rRNA + S-adenosyl-L-homocysteine</text>
        <dbReference type="Rhea" id="RHEA:42732"/>
        <dbReference type="Rhea" id="RHEA-COMP:10209"/>
        <dbReference type="Rhea" id="RHEA-COMP:10210"/>
        <dbReference type="ChEBI" id="CHEBI:57856"/>
        <dbReference type="ChEBI" id="CHEBI:59789"/>
        <dbReference type="ChEBI" id="CHEBI:74269"/>
        <dbReference type="ChEBI" id="CHEBI:74480"/>
        <dbReference type="EC" id="2.1.1.170"/>
    </reaction>
</comment>
<comment type="function">
    <text evidence="6">Specifically methylates the N7 position of guanine in position 527 of 16S rRNA.</text>
</comment>